<evidence type="ECO:0000256" key="2">
    <source>
        <dbReference type="ARBA" id="ARBA00008072"/>
    </source>
</evidence>
<dbReference type="SUPFAM" id="SSF51735">
    <property type="entry name" value="NAD(P)-binding Rossmann-fold domains"/>
    <property type="match status" value="1"/>
</dbReference>
<dbReference type="AlphaFoldDB" id="A0A386ZCA2"/>
<name>A0A386ZCA2_9NOCA</name>
<dbReference type="Pfam" id="PF08240">
    <property type="entry name" value="ADH_N"/>
    <property type="match status" value="1"/>
</dbReference>
<evidence type="ECO:0000313" key="9">
    <source>
        <dbReference type="Proteomes" id="UP000267164"/>
    </source>
</evidence>
<proteinExistence type="inferred from homology"/>
<evidence type="ECO:0000313" key="8">
    <source>
        <dbReference type="EMBL" id="AYF74937.1"/>
    </source>
</evidence>
<evidence type="ECO:0000256" key="1">
    <source>
        <dbReference type="ARBA" id="ARBA00001947"/>
    </source>
</evidence>
<dbReference type="InterPro" id="IPR011032">
    <property type="entry name" value="GroES-like_sf"/>
</dbReference>
<keyword evidence="9" id="KW-1185">Reference proteome</keyword>
<comment type="similarity">
    <text evidence="2 6">Belongs to the zinc-containing alcohol dehydrogenase family.</text>
</comment>
<dbReference type="InterPro" id="IPR013154">
    <property type="entry name" value="ADH-like_N"/>
</dbReference>
<dbReference type="SMART" id="SM00829">
    <property type="entry name" value="PKS_ER"/>
    <property type="match status" value="1"/>
</dbReference>
<dbReference type="PANTHER" id="PTHR43350">
    <property type="entry name" value="NAD-DEPENDENT ALCOHOL DEHYDROGENASE"/>
    <property type="match status" value="1"/>
</dbReference>
<comment type="cofactor">
    <cofactor evidence="1 6">
        <name>Zn(2+)</name>
        <dbReference type="ChEBI" id="CHEBI:29105"/>
    </cofactor>
</comment>
<dbReference type="Pfam" id="PF00107">
    <property type="entry name" value="ADH_zinc_N"/>
    <property type="match status" value="1"/>
</dbReference>
<evidence type="ECO:0000256" key="6">
    <source>
        <dbReference type="RuleBase" id="RU361277"/>
    </source>
</evidence>
<dbReference type="InterPro" id="IPR020843">
    <property type="entry name" value="ER"/>
</dbReference>
<dbReference type="InterPro" id="IPR002328">
    <property type="entry name" value="ADH_Zn_CS"/>
</dbReference>
<evidence type="ECO:0000259" key="7">
    <source>
        <dbReference type="SMART" id="SM00829"/>
    </source>
</evidence>
<accession>A0A386ZCA2</accession>
<dbReference type="GO" id="GO:0016491">
    <property type="term" value="F:oxidoreductase activity"/>
    <property type="evidence" value="ECO:0007669"/>
    <property type="project" value="UniProtKB-KW"/>
</dbReference>
<sequence length="363" mass="37131">MEITAAVARGGDKPFSLETLELEDPRAGEVLVRIVASGVCHTDLVTKGLFPPELPIVLGHEGAGIVERIGSEVTGIAVGDHVLLTYASCGTCSRCTAGLPPYCENFVVLNTSGGRADFTSPLSNNGEKVMGAFFGQSSFATHALVPARSVVVVDKDVDLVATAPFGCGVQTGAGAVANVMKPGPNDSIAIFGVGGVGMAALMAARAIGAGTIVAVDLSADRLEVAEELGADVTIDGAAEDVVARIQAATGGGANFALDTTALNAVIAKGLEALAPMGTLVLVGLGEASMDLEIGHLTGNGKAVRGCIEGSGDPQRFIPQLLRWHAEGKFPIEKISKTYKFTDIDTALDDAHHGGTIKPILTFD</sequence>
<dbReference type="OrthoDB" id="334894at2"/>
<dbReference type="CDD" id="cd08278">
    <property type="entry name" value="benzyl_alcohol_DH"/>
    <property type="match status" value="1"/>
</dbReference>
<evidence type="ECO:0000256" key="3">
    <source>
        <dbReference type="ARBA" id="ARBA00022723"/>
    </source>
</evidence>
<keyword evidence="3 6" id="KW-0479">Metal-binding</keyword>
<evidence type="ECO:0000256" key="5">
    <source>
        <dbReference type="ARBA" id="ARBA00023002"/>
    </source>
</evidence>
<dbReference type="EMBL" id="CP032568">
    <property type="protein sequence ID" value="AYF74937.1"/>
    <property type="molecule type" value="Genomic_DNA"/>
</dbReference>
<dbReference type="Gene3D" id="3.90.180.10">
    <property type="entry name" value="Medium-chain alcohol dehydrogenases, catalytic domain"/>
    <property type="match status" value="1"/>
</dbReference>
<keyword evidence="4 6" id="KW-0862">Zinc</keyword>
<dbReference type="SUPFAM" id="SSF50129">
    <property type="entry name" value="GroES-like"/>
    <property type="match status" value="1"/>
</dbReference>
<dbReference type="PANTHER" id="PTHR43350:SF2">
    <property type="entry name" value="GROES-LIKE ZINC-BINDING ALCOHOL DEHYDROGENASE FAMILY PROTEIN"/>
    <property type="match status" value="1"/>
</dbReference>
<evidence type="ECO:0000256" key="4">
    <source>
        <dbReference type="ARBA" id="ARBA00022833"/>
    </source>
</evidence>
<dbReference type="Proteomes" id="UP000267164">
    <property type="component" value="Chromosome"/>
</dbReference>
<dbReference type="Gene3D" id="3.40.50.720">
    <property type="entry name" value="NAD(P)-binding Rossmann-like Domain"/>
    <property type="match status" value="1"/>
</dbReference>
<dbReference type="InterPro" id="IPR036291">
    <property type="entry name" value="NAD(P)-bd_dom_sf"/>
</dbReference>
<dbReference type="InterPro" id="IPR013149">
    <property type="entry name" value="ADH-like_C"/>
</dbReference>
<dbReference type="RefSeq" id="WP_120736954.1">
    <property type="nucleotide sequence ID" value="NZ_CP032568.1"/>
</dbReference>
<reference evidence="8 9" key="1">
    <citation type="submission" date="2018-09" db="EMBL/GenBank/DDBJ databases">
        <title>Nocardia yunnanensis sp. nov., an actinomycete isolated from a soil sample.</title>
        <authorList>
            <person name="Zhang J."/>
        </authorList>
    </citation>
    <scope>NUCLEOTIDE SEQUENCE [LARGE SCALE GENOMIC DNA]</scope>
    <source>
        <strain evidence="8 9">CFHS0054</strain>
    </source>
</reference>
<dbReference type="KEGG" id="nyu:D7D52_14940"/>
<dbReference type="PROSITE" id="PS00059">
    <property type="entry name" value="ADH_ZINC"/>
    <property type="match status" value="1"/>
</dbReference>
<feature type="domain" description="Enoyl reductase (ER)" evidence="7">
    <location>
        <begin position="10"/>
        <end position="360"/>
    </location>
</feature>
<protein>
    <submittedName>
        <fullName evidence="8">NAD(P)-dependent alcohol dehydrogenase</fullName>
    </submittedName>
</protein>
<gene>
    <name evidence="8" type="ORF">D7D52_14940</name>
</gene>
<organism evidence="8 9">
    <name type="scientific">Nocardia yunnanensis</name>
    <dbReference type="NCBI Taxonomy" id="2382165"/>
    <lineage>
        <taxon>Bacteria</taxon>
        <taxon>Bacillati</taxon>
        <taxon>Actinomycetota</taxon>
        <taxon>Actinomycetes</taxon>
        <taxon>Mycobacteriales</taxon>
        <taxon>Nocardiaceae</taxon>
        <taxon>Nocardia</taxon>
    </lineage>
</organism>
<dbReference type="GO" id="GO:0008270">
    <property type="term" value="F:zinc ion binding"/>
    <property type="evidence" value="ECO:0007669"/>
    <property type="project" value="InterPro"/>
</dbReference>
<keyword evidence="5" id="KW-0560">Oxidoreductase</keyword>